<feature type="compositionally biased region" description="Gly residues" evidence="5">
    <location>
        <begin position="235"/>
        <end position="249"/>
    </location>
</feature>
<dbReference type="Gene3D" id="4.10.1000.10">
    <property type="entry name" value="Zinc finger, CCCH-type"/>
    <property type="match status" value="1"/>
</dbReference>
<dbReference type="CDD" id="cd23954">
    <property type="entry name" value="AMO1_CTD"/>
    <property type="match status" value="1"/>
</dbReference>
<dbReference type="Pfam" id="PF18044">
    <property type="entry name" value="zf-CCCH_4"/>
    <property type="match status" value="1"/>
</dbReference>
<dbReference type="AlphaFoldDB" id="A0A9W9NI54"/>
<feature type="compositionally biased region" description="Polar residues" evidence="5">
    <location>
        <begin position="287"/>
        <end position="335"/>
    </location>
</feature>
<organism evidence="7 8">
    <name type="scientific">Penicillium chermesinum</name>
    <dbReference type="NCBI Taxonomy" id="63820"/>
    <lineage>
        <taxon>Eukaryota</taxon>
        <taxon>Fungi</taxon>
        <taxon>Dikarya</taxon>
        <taxon>Ascomycota</taxon>
        <taxon>Pezizomycotina</taxon>
        <taxon>Eurotiomycetes</taxon>
        <taxon>Eurotiomycetidae</taxon>
        <taxon>Eurotiales</taxon>
        <taxon>Aspergillaceae</taxon>
        <taxon>Penicillium</taxon>
    </lineage>
</organism>
<feature type="compositionally biased region" description="Polar residues" evidence="5">
    <location>
        <begin position="383"/>
        <end position="399"/>
    </location>
</feature>
<dbReference type="GeneID" id="83206227"/>
<proteinExistence type="predicted"/>
<feature type="compositionally biased region" description="Low complexity" evidence="5">
    <location>
        <begin position="201"/>
        <end position="222"/>
    </location>
</feature>
<evidence type="ECO:0000313" key="8">
    <source>
        <dbReference type="Proteomes" id="UP001150941"/>
    </source>
</evidence>
<dbReference type="Proteomes" id="UP001150941">
    <property type="component" value="Unassembled WGS sequence"/>
</dbReference>
<gene>
    <name evidence="7" type="ORF">N7468_009628</name>
</gene>
<keyword evidence="8" id="KW-1185">Reference proteome</keyword>
<dbReference type="PANTHER" id="PTHR21099">
    <property type="entry name" value="RAD201"/>
    <property type="match status" value="1"/>
</dbReference>
<keyword evidence="2 4" id="KW-0863">Zinc-finger</keyword>
<reference evidence="7" key="2">
    <citation type="journal article" date="2023" name="IMA Fungus">
        <title>Comparative genomic study of the Penicillium genus elucidates a diverse pangenome and 15 lateral gene transfer events.</title>
        <authorList>
            <person name="Petersen C."/>
            <person name="Sorensen T."/>
            <person name="Nielsen M.R."/>
            <person name="Sondergaard T.E."/>
            <person name="Sorensen J.L."/>
            <person name="Fitzpatrick D.A."/>
            <person name="Frisvad J.C."/>
            <person name="Nielsen K.L."/>
        </authorList>
    </citation>
    <scope>NUCLEOTIDE SEQUENCE</scope>
    <source>
        <strain evidence="7">IBT 19713</strain>
    </source>
</reference>
<dbReference type="InterPro" id="IPR041367">
    <property type="entry name" value="Znf-CCCH_4"/>
</dbReference>
<dbReference type="SUPFAM" id="SSF90229">
    <property type="entry name" value="CCCH zinc finger"/>
    <property type="match status" value="1"/>
</dbReference>
<keyword evidence="3 4" id="KW-0862">Zinc</keyword>
<evidence type="ECO:0000256" key="2">
    <source>
        <dbReference type="ARBA" id="ARBA00022771"/>
    </source>
</evidence>
<evidence type="ECO:0000256" key="5">
    <source>
        <dbReference type="SAM" id="MobiDB-lite"/>
    </source>
</evidence>
<feature type="compositionally biased region" description="Polar residues" evidence="5">
    <location>
        <begin position="167"/>
        <end position="195"/>
    </location>
</feature>
<dbReference type="OrthoDB" id="20729at2759"/>
<keyword evidence="1 4" id="KW-0479">Metal-binding</keyword>
<comment type="caution">
    <text evidence="7">The sequence shown here is derived from an EMBL/GenBank/DDBJ whole genome shotgun (WGS) entry which is preliminary data.</text>
</comment>
<evidence type="ECO:0000256" key="4">
    <source>
        <dbReference type="PROSITE-ProRule" id="PRU00723"/>
    </source>
</evidence>
<sequence length="526" mass="55177">MTICKYFQQGRCRYGDGCRYEHPGSGNTVSSGNRFGALSGGFGGQTSVQTPKGNKLTLNVSDIKADLTEKKNRPDWIFSSYAPAPDVPRLLFGGPQREQSMEEMRLRHYEATAAGNMDQAVQEAQALWQESMKQMEVALNDTQGAIKYILDGFQEHPNRIDICEGNTGPNSNQSGPAPFSQAQQSSGSTAFNQPASVGFGQPAQSASPFGQPQQPGFGQPSALGSGTAFGQPSSLGGGGGFGKPGFGTGGSAFGTTNNASSFGSTPFGQPSAASASPFGGASTASPFSQINQNANPSPFSNPSATQANPSPFGQPSQPSAFGQPSALGSGSSPFGQAQKPAAAASPFGQASGASGFGQAAQSVSPFGQVQPQQNQLSNPSPFGQPQASTTTAFGGQPTSAAPFGQTAAPQGIPVESNQNAGPPAFMDVDETKYLNPLPRLQGETRRDPASNRLTMWKGRPDNKTWIRIHFPDGPPDPASLRDSQAKEDEYTPEIAAKYEYFLKHGHYENGEIPAVPPKREWISFDF</sequence>
<reference evidence="7" key="1">
    <citation type="submission" date="2022-11" db="EMBL/GenBank/DDBJ databases">
        <authorList>
            <person name="Petersen C."/>
        </authorList>
    </citation>
    <scope>NUCLEOTIDE SEQUENCE</scope>
    <source>
        <strain evidence="7">IBT 19713</strain>
    </source>
</reference>
<feature type="zinc finger region" description="C3H1-type" evidence="4">
    <location>
        <begin position="1"/>
        <end position="25"/>
    </location>
</feature>
<evidence type="ECO:0000259" key="6">
    <source>
        <dbReference type="PROSITE" id="PS50103"/>
    </source>
</evidence>
<dbReference type="PROSITE" id="PS50103">
    <property type="entry name" value="ZF_C3H1"/>
    <property type="match status" value="1"/>
</dbReference>
<name>A0A9W9NI54_9EURO</name>
<protein>
    <submittedName>
        <fullName evidence="7">CCCH zinc finger domain protein</fullName>
    </submittedName>
</protein>
<feature type="region of interest" description="Disordered" evidence="5">
    <location>
        <begin position="160"/>
        <end position="249"/>
    </location>
</feature>
<dbReference type="RefSeq" id="XP_058327254.1">
    <property type="nucleotide sequence ID" value="XM_058478924.1"/>
</dbReference>
<feature type="compositionally biased region" description="Low complexity" evidence="5">
    <location>
        <begin position="266"/>
        <end position="286"/>
    </location>
</feature>
<dbReference type="InterPro" id="IPR000571">
    <property type="entry name" value="Znf_CCCH"/>
</dbReference>
<dbReference type="GO" id="GO:0005634">
    <property type="term" value="C:nucleus"/>
    <property type="evidence" value="ECO:0007669"/>
    <property type="project" value="TreeGrafter"/>
</dbReference>
<dbReference type="InterPro" id="IPR036855">
    <property type="entry name" value="Znf_CCCH_sf"/>
</dbReference>
<feature type="region of interest" description="Disordered" evidence="5">
    <location>
        <begin position="261"/>
        <end position="458"/>
    </location>
</feature>
<dbReference type="PANTHER" id="PTHR21099:SF2">
    <property type="entry name" value="SI:CH211-113E8.11"/>
    <property type="match status" value="1"/>
</dbReference>
<evidence type="ECO:0000256" key="3">
    <source>
        <dbReference type="ARBA" id="ARBA00022833"/>
    </source>
</evidence>
<feature type="compositionally biased region" description="Low complexity" evidence="5">
    <location>
        <begin position="340"/>
        <end position="381"/>
    </location>
</feature>
<dbReference type="GO" id="GO:0008270">
    <property type="term" value="F:zinc ion binding"/>
    <property type="evidence" value="ECO:0007669"/>
    <property type="project" value="UniProtKB-KW"/>
</dbReference>
<evidence type="ECO:0000313" key="7">
    <source>
        <dbReference type="EMBL" id="KAJ5220424.1"/>
    </source>
</evidence>
<feature type="domain" description="C3H1-type" evidence="6">
    <location>
        <begin position="1"/>
        <end position="25"/>
    </location>
</feature>
<dbReference type="EMBL" id="JAPQKS010000007">
    <property type="protein sequence ID" value="KAJ5220424.1"/>
    <property type="molecule type" value="Genomic_DNA"/>
</dbReference>
<evidence type="ECO:0000256" key="1">
    <source>
        <dbReference type="ARBA" id="ARBA00022723"/>
    </source>
</evidence>
<accession>A0A9W9NI54</accession>